<feature type="transmembrane region" description="Helical" evidence="1">
    <location>
        <begin position="6"/>
        <end position="26"/>
    </location>
</feature>
<sequence>MSCVIGVIFVSILGNIILLVYIVVGVQTG</sequence>
<accession>A0A0E9U8D0</accession>
<evidence type="ECO:0000313" key="2">
    <source>
        <dbReference type="EMBL" id="JAH62174.1"/>
    </source>
</evidence>
<evidence type="ECO:0000256" key="1">
    <source>
        <dbReference type="SAM" id="Phobius"/>
    </source>
</evidence>
<protein>
    <submittedName>
        <fullName evidence="2">Uncharacterized protein</fullName>
    </submittedName>
</protein>
<keyword evidence="1" id="KW-0812">Transmembrane</keyword>
<reference evidence="2" key="1">
    <citation type="submission" date="2014-11" db="EMBL/GenBank/DDBJ databases">
        <authorList>
            <person name="Amaro Gonzalez C."/>
        </authorList>
    </citation>
    <scope>NUCLEOTIDE SEQUENCE</scope>
</reference>
<dbReference type="EMBL" id="GBXM01046403">
    <property type="protein sequence ID" value="JAH62174.1"/>
    <property type="molecule type" value="Transcribed_RNA"/>
</dbReference>
<organism evidence="2">
    <name type="scientific">Anguilla anguilla</name>
    <name type="common">European freshwater eel</name>
    <name type="synonym">Muraena anguilla</name>
    <dbReference type="NCBI Taxonomy" id="7936"/>
    <lineage>
        <taxon>Eukaryota</taxon>
        <taxon>Metazoa</taxon>
        <taxon>Chordata</taxon>
        <taxon>Craniata</taxon>
        <taxon>Vertebrata</taxon>
        <taxon>Euteleostomi</taxon>
        <taxon>Actinopterygii</taxon>
        <taxon>Neopterygii</taxon>
        <taxon>Teleostei</taxon>
        <taxon>Anguilliformes</taxon>
        <taxon>Anguillidae</taxon>
        <taxon>Anguilla</taxon>
    </lineage>
</organism>
<keyword evidence="1" id="KW-0472">Membrane</keyword>
<dbReference type="EMBL" id="GBXM01091240">
    <property type="protein sequence ID" value="JAH17337.1"/>
    <property type="molecule type" value="Transcribed_RNA"/>
</dbReference>
<reference evidence="2" key="2">
    <citation type="journal article" date="2015" name="Fish Shellfish Immunol.">
        <title>Early steps in the European eel (Anguilla anguilla)-Vibrio vulnificus interaction in the gills: Role of the RtxA13 toxin.</title>
        <authorList>
            <person name="Callol A."/>
            <person name="Pajuelo D."/>
            <person name="Ebbesson L."/>
            <person name="Teles M."/>
            <person name="MacKenzie S."/>
            <person name="Amaro C."/>
        </authorList>
    </citation>
    <scope>NUCLEOTIDE SEQUENCE</scope>
</reference>
<proteinExistence type="predicted"/>
<dbReference type="AlphaFoldDB" id="A0A0E9U8D0"/>
<keyword evidence="1" id="KW-1133">Transmembrane helix</keyword>
<name>A0A0E9U8D0_ANGAN</name>